<reference evidence="2 3" key="1">
    <citation type="submission" date="2013-03" db="EMBL/GenBank/DDBJ databases">
        <title>The Genome Sequence of Exophiala aquamarina CBS 119918.</title>
        <authorList>
            <consortium name="The Broad Institute Genomics Platform"/>
            <person name="Cuomo C."/>
            <person name="de Hoog S."/>
            <person name="Gorbushina A."/>
            <person name="Walker B."/>
            <person name="Young S.K."/>
            <person name="Zeng Q."/>
            <person name="Gargeya S."/>
            <person name="Fitzgerald M."/>
            <person name="Haas B."/>
            <person name="Abouelleil A."/>
            <person name="Allen A.W."/>
            <person name="Alvarado L."/>
            <person name="Arachchi H.M."/>
            <person name="Berlin A.M."/>
            <person name="Chapman S.B."/>
            <person name="Gainer-Dewar J."/>
            <person name="Goldberg J."/>
            <person name="Griggs A."/>
            <person name="Gujja S."/>
            <person name="Hansen M."/>
            <person name="Howarth C."/>
            <person name="Imamovic A."/>
            <person name="Ireland A."/>
            <person name="Larimer J."/>
            <person name="McCowan C."/>
            <person name="Murphy C."/>
            <person name="Pearson M."/>
            <person name="Poon T.W."/>
            <person name="Priest M."/>
            <person name="Roberts A."/>
            <person name="Saif S."/>
            <person name="Shea T."/>
            <person name="Sisk P."/>
            <person name="Sykes S."/>
            <person name="Wortman J."/>
            <person name="Nusbaum C."/>
            <person name="Birren B."/>
        </authorList>
    </citation>
    <scope>NUCLEOTIDE SEQUENCE [LARGE SCALE GENOMIC DNA]</scope>
    <source>
        <strain evidence="2 3">CBS 119918</strain>
    </source>
</reference>
<dbReference type="GeneID" id="25281210"/>
<evidence type="ECO:0000256" key="1">
    <source>
        <dbReference type="SAM" id="MobiDB-lite"/>
    </source>
</evidence>
<dbReference type="OrthoDB" id="4153763at2759"/>
<dbReference type="EMBL" id="AMGV01000004">
    <property type="protein sequence ID" value="KEF58367.1"/>
    <property type="molecule type" value="Genomic_DNA"/>
</dbReference>
<protein>
    <submittedName>
        <fullName evidence="2">Uncharacterized protein</fullName>
    </submittedName>
</protein>
<evidence type="ECO:0000313" key="3">
    <source>
        <dbReference type="Proteomes" id="UP000027920"/>
    </source>
</evidence>
<sequence>MSGHGGWPGGIPWSNFDDDGDHRDYSRGPFVYSNIRAPNGTLHPQLNRADRGGHGSNGRDTYRQGGNRLGSDRGRNGNGYRDLPEFLRRLNLNGGLQGGRGPQRPNQWRFGGPPVPGQPVPRPDTPEPSAPSLPRPPSRPVSPLKSTPEPRPYPSGGEDREDGEDIFTTWVLRLDTDQHKCVDEGLFRQPFSPDPIVMENDRILQPRGTVVLPIKPGRRYNMDMSVMTISNVLYTPRGKHSELSFPVLEKQGFALHETRRPPASILRRLPRAFAKGKFYTLQHDNLPGVYILYACRLDGDPNRLSVLPPKPSVDKGNWIEGVQSGVLGRAVDMDGTLGWTEASEHSKFEELVLDPLGRRRADLERIAGEDDITTVLH</sequence>
<keyword evidence="3" id="KW-1185">Reference proteome</keyword>
<proteinExistence type="predicted"/>
<dbReference type="HOGENOM" id="CLU_733679_0_0_1"/>
<feature type="compositionally biased region" description="Pro residues" evidence="1">
    <location>
        <begin position="113"/>
        <end position="140"/>
    </location>
</feature>
<name>A0A072PF43_9EURO</name>
<comment type="caution">
    <text evidence="2">The sequence shown here is derived from an EMBL/GenBank/DDBJ whole genome shotgun (WGS) entry which is preliminary data.</text>
</comment>
<evidence type="ECO:0000313" key="2">
    <source>
        <dbReference type="EMBL" id="KEF58367.1"/>
    </source>
</evidence>
<dbReference type="Proteomes" id="UP000027920">
    <property type="component" value="Unassembled WGS sequence"/>
</dbReference>
<feature type="region of interest" description="Disordered" evidence="1">
    <location>
        <begin position="33"/>
        <end position="162"/>
    </location>
</feature>
<dbReference type="RefSeq" id="XP_013260957.1">
    <property type="nucleotide sequence ID" value="XM_013405503.1"/>
</dbReference>
<organism evidence="2 3">
    <name type="scientific">Exophiala aquamarina CBS 119918</name>
    <dbReference type="NCBI Taxonomy" id="1182545"/>
    <lineage>
        <taxon>Eukaryota</taxon>
        <taxon>Fungi</taxon>
        <taxon>Dikarya</taxon>
        <taxon>Ascomycota</taxon>
        <taxon>Pezizomycotina</taxon>
        <taxon>Eurotiomycetes</taxon>
        <taxon>Chaetothyriomycetidae</taxon>
        <taxon>Chaetothyriales</taxon>
        <taxon>Herpotrichiellaceae</taxon>
        <taxon>Exophiala</taxon>
    </lineage>
</organism>
<dbReference type="AlphaFoldDB" id="A0A072PF43"/>
<dbReference type="VEuPathDB" id="FungiDB:A1O9_06293"/>
<accession>A0A072PF43</accession>
<gene>
    <name evidence="2" type="ORF">A1O9_06293</name>
</gene>